<evidence type="ECO:0000259" key="1">
    <source>
        <dbReference type="Pfam" id="PF01593"/>
    </source>
</evidence>
<accession>A0A0W8FXC6</accession>
<sequence>MAKCIIVGGGLAGLSAAAFLADKSHNVHLIEATPKLGGRAYSFLYSRQNSIVDNGQHIMMGCYRSTLKYFEIIGAIENIDIQKNLRINFAANDNQKYLLRAKSNFYPVNILFALLNYKALSLYERLSVIKIFSKVFYNEPEDYSHLTTKEFLIKNNQSQNAIDSLWEIIHVGTMNCKLDESSAEIFIRVLREIFFTGNQSTKIILPNLGMSETYCKPTESFLERKNCSISLSEKLIKINFDKEMNKAVSIVTNRSEYSEFDYLILAIPPFQLQKIFDDSGIKITLPAFEYSPILNIHLWLDKKSLKEKFYGLINSRIHWVFNHTDHITLVTSAADELIDLSDDEILKIIEQELVDYLDEFTKIDIKKYLIIKEKRATLKPSKQNTNERKKIINRISNIFLAGDWVNTGLPSTIEGAVRSSHILADEIS</sequence>
<dbReference type="AlphaFoldDB" id="A0A0W8FXC6"/>
<dbReference type="NCBIfam" id="TIGR03467">
    <property type="entry name" value="HpnE"/>
    <property type="match status" value="1"/>
</dbReference>
<protein>
    <submittedName>
        <fullName evidence="2">Phytoene desaturase, pro-zeta-carotene producing</fullName>
    </submittedName>
</protein>
<dbReference type="InterPro" id="IPR050464">
    <property type="entry name" value="Zeta_carotene_desat/Oxidored"/>
</dbReference>
<comment type="caution">
    <text evidence="2">The sequence shown here is derived from an EMBL/GenBank/DDBJ whole genome shotgun (WGS) entry which is preliminary data.</text>
</comment>
<feature type="domain" description="Amine oxidase" evidence="1">
    <location>
        <begin position="11"/>
        <end position="427"/>
    </location>
</feature>
<reference evidence="2" key="1">
    <citation type="journal article" date="2015" name="Proc. Natl. Acad. Sci. U.S.A.">
        <title>Networks of energetic and metabolic interactions define dynamics in microbial communities.</title>
        <authorList>
            <person name="Embree M."/>
            <person name="Liu J.K."/>
            <person name="Al-Bassam M.M."/>
            <person name="Zengler K."/>
        </authorList>
    </citation>
    <scope>NUCLEOTIDE SEQUENCE</scope>
</reference>
<dbReference type="InterPro" id="IPR002937">
    <property type="entry name" value="Amino_oxidase"/>
</dbReference>
<dbReference type="GO" id="GO:0016491">
    <property type="term" value="F:oxidoreductase activity"/>
    <property type="evidence" value="ECO:0007669"/>
    <property type="project" value="InterPro"/>
</dbReference>
<evidence type="ECO:0000313" key="2">
    <source>
        <dbReference type="EMBL" id="KUG25510.1"/>
    </source>
</evidence>
<dbReference type="PANTHER" id="PTHR42923:SF47">
    <property type="entry name" value="BLR3003 PROTEIN"/>
    <property type="match status" value="1"/>
</dbReference>
<organism evidence="2">
    <name type="scientific">hydrocarbon metagenome</name>
    <dbReference type="NCBI Taxonomy" id="938273"/>
    <lineage>
        <taxon>unclassified sequences</taxon>
        <taxon>metagenomes</taxon>
        <taxon>ecological metagenomes</taxon>
    </lineage>
</organism>
<dbReference type="Gene3D" id="3.50.50.60">
    <property type="entry name" value="FAD/NAD(P)-binding domain"/>
    <property type="match status" value="1"/>
</dbReference>
<gene>
    <name evidence="2" type="ORF">ASZ90_004664</name>
</gene>
<dbReference type="PANTHER" id="PTHR42923">
    <property type="entry name" value="PROTOPORPHYRINOGEN OXIDASE"/>
    <property type="match status" value="1"/>
</dbReference>
<proteinExistence type="predicted"/>
<dbReference type="Pfam" id="PF01593">
    <property type="entry name" value="Amino_oxidase"/>
    <property type="match status" value="1"/>
</dbReference>
<dbReference type="InterPro" id="IPR017830">
    <property type="entry name" value="SQase_HpnE"/>
</dbReference>
<dbReference type="InterPro" id="IPR036188">
    <property type="entry name" value="FAD/NAD-bd_sf"/>
</dbReference>
<dbReference type="SUPFAM" id="SSF51905">
    <property type="entry name" value="FAD/NAD(P)-binding domain"/>
    <property type="match status" value="1"/>
</dbReference>
<dbReference type="EMBL" id="LNQE01000669">
    <property type="protein sequence ID" value="KUG25510.1"/>
    <property type="molecule type" value="Genomic_DNA"/>
</dbReference>
<name>A0A0W8FXC6_9ZZZZ</name>